<dbReference type="GeneID" id="36602960"/>
<dbReference type="OrthoDB" id="417697at2759"/>
<dbReference type="Proteomes" id="UP000241546">
    <property type="component" value="Unassembled WGS sequence"/>
</dbReference>
<name>A0A2T4BK75_9HYPO</name>
<dbReference type="SUPFAM" id="SSF53335">
    <property type="entry name" value="S-adenosyl-L-methionine-dependent methyltransferases"/>
    <property type="match status" value="1"/>
</dbReference>
<evidence type="ECO:0000313" key="1">
    <source>
        <dbReference type="EMBL" id="PTB69715.1"/>
    </source>
</evidence>
<gene>
    <name evidence="1" type="ORF">BBK36DRAFT_1165958</name>
</gene>
<dbReference type="AlphaFoldDB" id="A0A2T4BK75"/>
<dbReference type="Gene3D" id="3.40.50.150">
    <property type="entry name" value="Vaccinia Virus protein VP39"/>
    <property type="match status" value="1"/>
</dbReference>
<evidence type="ECO:0000313" key="2">
    <source>
        <dbReference type="Proteomes" id="UP000241546"/>
    </source>
</evidence>
<sequence length="270" mass="29855">MGSIGHGENYVLDSMLNTFCSNFKMATPSTPESLSARIPRSQRWAQEPGYIWLLDVSSQVPSTVQLNGFDISDDQFPHQSTLPSNVTLSIMDAFAEVPEEHRGKYDLVHMRLWCGIVQGGDPSALIRHAIQLLRPGGYLQWEDFNPSPQQMVVKGADIEVLYSYFHRMLKAFGIDQSWLADLPSYAKQAGLDVVQFKMGPFSQSCIPLATKTCLMLHNGVFDAAYKADLPFLPAREEADNMVAAAIDAVKNGASYHSTILTLLAQKPLSS</sequence>
<dbReference type="RefSeq" id="XP_024753035.1">
    <property type="nucleotide sequence ID" value="XM_024894842.1"/>
</dbReference>
<proteinExistence type="predicted"/>
<evidence type="ECO:0008006" key="3">
    <source>
        <dbReference type="Google" id="ProtNLM"/>
    </source>
</evidence>
<dbReference type="CDD" id="cd02440">
    <property type="entry name" value="AdoMet_MTases"/>
    <property type="match status" value="1"/>
</dbReference>
<keyword evidence="2" id="KW-1185">Reference proteome</keyword>
<reference evidence="2" key="1">
    <citation type="submission" date="2016-07" db="EMBL/GenBank/DDBJ databases">
        <title>Multiple horizontal gene transfer events from other fungi enriched the ability of initially mycotrophic Trichoderma (Ascomycota) to feed on dead plant biomass.</title>
        <authorList>
            <consortium name="DOE Joint Genome Institute"/>
            <person name="Atanasova L."/>
            <person name="Chenthamara K."/>
            <person name="Zhang J."/>
            <person name="Grujic M."/>
            <person name="Henrissat B."/>
            <person name="Kuo A."/>
            <person name="Aerts A."/>
            <person name="Salamov A."/>
            <person name="Lipzen A."/>
            <person name="Labutti K."/>
            <person name="Barry K."/>
            <person name="Miao Y."/>
            <person name="Rahimi M.J."/>
            <person name="Shen Q."/>
            <person name="Grigoriev I.V."/>
            <person name="Kubicek C.P."/>
            <person name="Druzhinina I.S."/>
        </authorList>
    </citation>
    <scope>NUCLEOTIDE SEQUENCE [LARGE SCALE GENOMIC DNA]</scope>
    <source>
        <strain evidence="2">TUCIM 6016</strain>
    </source>
</reference>
<accession>A0A2T4BK75</accession>
<dbReference type="InterPro" id="IPR029063">
    <property type="entry name" value="SAM-dependent_MTases_sf"/>
</dbReference>
<dbReference type="Pfam" id="PF13489">
    <property type="entry name" value="Methyltransf_23"/>
    <property type="match status" value="1"/>
</dbReference>
<organism evidence="1 2">
    <name type="scientific">Trichoderma citrinoviride</name>
    <dbReference type="NCBI Taxonomy" id="58853"/>
    <lineage>
        <taxon>Eukaryota</taxon>
        <taxon>Fungi</taxon>
        <taxon>Dikarya</taxon>
        <taxon>Ascomycota</taxon>
        <taxon>Pezizomycotina</taxon>
        <taxon>Sordariomycetes</taxon>
        <taxon>Hypocreomycetidae</taxon>
        <taxon>Hypocreales</taxon>
        <taxon>Hypocreaceae</taxon>
        <taxon>Trichoderma</taxon>
    </lineage>
</organism>
<dbReference type="EMBL" id="KZ680208">
    <property type="protein sequence ID" value="PTB69715.1"/>
    <property type="molecule type" value="Genomic_DNA"/>
</dbReference>
<protein>
    <recommendedName>
        <fullName evidence="3">S-adenosyl-L-methionine-dependent methyltransferase</fullName>
    </recommendedName>
</protein>